<name>A0A0R0K7N3_SOYBN</name>
<dbReference type="InParanoid" id="A0A0R0K7N3"/>
<proteinExistence type="predicted"/>
<dbReference type="AlphaFoldDB" id="A0A0R0K7N3"/>
<evidence type="ECO:0000313" key="2">
    <source>
        <dbReference type="EnsemblPlants" id="KRH62609"/>
    </source>
</evidence>
<reference evidence="2" key="2">
    <citation type="submission" date="2018-02" db="UniProtKB">
        <authorList>
            <consortium name="EnsemblPlants"/>
        </authorList>
    </citation>
    <scope>IDENTIFICATION</scope>
    <source>
        <strain evidence="2">Williams 82</strain>
    </source>
</reference>
<dbReference type="EMBL" id="CM000837">
    <property type="protein sequence ID" value="KRH62609.1"/>
    <property type="molecule type" value="Genomic_DNA"/>
</dbReference>
<dbReference type="STRING" id="3847.A0A0R0K7N3"/>
<sequence>MKLRPHLHVCQFTMPYPHGQKYFPHDPEKVACDEVAELPHATHGLRLKQETPDPPKALKIVPSLSLQKIPKEPIRVPTEDLLSKSSGRCFTFCFHSSLVPNIREAWVEKVVETPYMTPTTSPLFFTPQFTTPISPYNQCGFNPLFETSTDAEFNRLKSSPPPNIQDESKGNGDEVDGCFITINTNFKYDYMDKQHMLETYQAWQATYINLVGHVCSPRIFFTALSPRRSALA</sequence>
<evidence type="ECO:0000313" key="3">
    <source>
        <dbReference type="Proteomes" id="UP000008827"/>
    </source>
</evidence>
<organism evidence="1">
    <name type="scientific">Glycine max</name>
    <name type="common">Soybean</name>
    <name type="synonym">Glycine hispida</name>
    <dbReference type="NCBI Taxonomy" id="3847"/>
    <lineage>
        <taxon>Eukaryota</taxon>
        <taxon>Viridiplantae</taxon>
        <taxon>Streptophyta</taxon>
        <taxon>Embryophyta</taxon>
        <taxon>Tracheophyta</taxon>
        <taxon>Spermatophyta</taxon>
        <taxon>Magnoliopsida</taxon>
        <taxon>eudicotyledons</taxon>
        <taxon>Gunneridae</taxon>
        <taxon>Pentapetalae</taxon>
        <taxon>rosids</taxon>
        <taxon>fabids</taxon>
        <taxon>Fabales</taxon>
        <taxon>Fabaceae</taxon>
        <taxon>Papilionoideae</taxon>
        <taxon>50 kb inversion clade</taxon>
        <taxon>NPAAA clade</taxon>
        <taxon>indigoferoid/millettioid clade</taxon>
        <taxon>Phaseoleae</taxon>
        <taxon>Glycine</taxon>
        <taxon>Glycine subgen. Soja</taxon>
    </lineage>
</organism>
<reference evidence="1" key="3">
    <citation type="submission" date="2018-07" db="EMBL/GenBank/DDBJ databases">
        <title>WGS assembly of Glycine max.</title>
        <authorList>
            <person name="Schmutz J."/>
            <person name="Cannon S."/>
            <person name="Schlueter J."/>
            <person name="Ma J."/>
            <person name="Mitros T."/>
            <person name="Nelson W."/>
            <person name="Hyten D."/>
            <person name="Song Q."/>
            <person name="Thelen J."/>
            <person name="Cheng J."/>
            <person name="Xu D."/>
            <person name="Hellsten U."/>
            <person name="May G."/>
            <person name="Yu Y."/>
            <person name="Sakurai T."/>
            <person name="Umezawa T."/>
            <person name="Bhattacharyya M."/>
            <person name="Sandhu D."/>
            <person name="Valliyodan B."/>
            <person name="Lindquist E."/>
            <person name="Peto M."/>
            <person name="Grant D."/>
            <person name="Shu S."/>
            <person name="Goodstein D."/>
            <person name="Barry K."/>
            <person name="Futrell-Griggs M."/>
            <person name="Abernathy B."/>
            <person name="Du J."/>
            <person name="Tian Z."/>
            <person name="Zhu L."/>
            <person name="Gill N."/>
            <person name="Joshi T."/>
            <person name="Libault M."/>
            <person name="Sethuraman A."/>
            <person name="Zhang X."/>
            <person name="Shinozaki K."/>
            <person name="Nguyen H."/>
            <person name="Wing R."/>
            <person name="Cregan P."/>
            <person name="Specht J."/>
            <person name="Grimwood J."/>
            <person name="Rokhsar D."/>
            <person name="Stacey G."/>
            <person name="Shoemaker R."/>
            <person name="Jackson S."/>
        </authorList>
    </citation>
    <scope>NUCLEOTIDE SEQUENCE</scope>
    <source>
        <tissue evidence="1">Callus</tissue>
    </source>
</reference>
<dbReference type="InterPro" id="IPR045884">
    <property type="entry name" value="At5g59350-like"/>
</dbReference>
<keyword evidence="3" id="KW-1185">Reference proteome</keyword>
<dbReference type="PANTHER" id="PTHR34054">
    <property type="entry name" value="EXPRESSED PROTEIN"/>
    <property type="match status" value="1"/>
</dbReference>
<dbReference type="Gramene" id="KRH62609">
    <property type="protein sequence ID" value="KRH62609"/>
    <property type="gene ID" value="GLYMA_04G119400"/>
</dbReference>
<accession>A0A0R0K7N3</accession>
<dbReference type="PaxDb" id="3847-GLYMA04G13640.1"/>
<reference evidence="1 2" key="1">
    <citation type="journal article" date="2010" name="Nature">
        <title>Genome sequence of the palaeopolyploid soybean.</title>
        <authorList>
            <person name="Schmutz J."/>
            <person name="Cannon S.B."/>
            <person name="Schlueter J."/>
            <person name="Ma J."/>
            <person name="Mitros T."/>
            <person name="Nelson W."/>
            <person name="Hyten D.L."/>
            <person name="Song Q."/>
            <person name="Thelen J.J."/>
            <person name="Cheng J."/>
            <person name="Xu D."/>
            <person name="Hellsten U."/>
            <person name="May G.D."/>
            <person name="Yu Y."/>
            <person name="Sakurai T."/>
            <person name="Umezawa T."/>
            <person name="Bhattacharyya M.K."/>
            <person name="Sandhu D."/>
            <person name="Valliyodan B."/>
            <person name="Lindquist E."/>
            <person name="Peto M."/>
            <person name="Grant D."/>
            <person name="Shu S."/>
            <person name="Goodstein D."/>
            <person name="Barry K."/>
            <person name="Futrell-Griggs M."/>
            <person name="Abernathy B."/>
            <person name="Du J."/>
            <person name="Tian Z."/>
            <person name="Zhu L."/>
            <person name="Gill N."/>
            <person name="Joshi T."/>
            <person name="Libault M."/>
            <person name="Sethuraman A."/>
            <person name="Zhang X.-C."/>
            <person name="Shinozaki K."/>
            <person name="Nguyen H.T."/>
            <person name="Wing R.A."/>
            <person name="Cregan P."/>
            <person name="Specht J."/>
            <person name="Grimwood J."/>
            <person name="Rokhsar D."/>
            <person name="Stacey G."/>
            <person name="Shoemaker R.C."/>
            <person name="Jackson S.A."/>
        </authorList>
    </citation>
    <scope>NUCLEOTIDE SEQUENCE</scope>
    <source>
        <strain evidence="2">cv. Williams 82</strain>
        <tissue evidence="1">Callus</tissue>
    </source>
</reference>
<dbReference type="SMR" id="A0A0R0K7N3"/>
<dbReference type="Gene3D" id="3.30.830.10">
    <property type="entry name" value="Metalloenzyme, LuxS/M16 peptidase-like"/>
    <property type="match status" value="1"/>
</dbReference>
<dbReference type="Proteomes" id="UP000008827">
    <property type="component" value="Chromosome 4"/>
</dbReference>
<dbReference type="EnsemblPlants" id="KRH62609">
    <property type="protein sequence ID" value="KRH62609"/>
    <property type="gene ID" value="GLYMA_04G119400"/>
</dbReference>
<protein>
    <submittedName>
        <fullName evidence="1 2">Uncharacterized protein</fullName>
    </submittedName>
</protein>
<dbReference type="PANTHER" id="PTHR34054:SF4">
    <property type="entry name" value="PROTEIN, PUTATIVE-RELATED"/>
    <property type="match status" value="1"/>
</dbReference>
<gene>
    <name evidence="1" type="ORF">GLYMA_04G119400</name>
</gene>
<evidence type="ECO:0000313" key="1">
    <source>
        <dbReference type="EMBL" id="KRH62609.1"/>
    </source>
</evidence>